<dbReference type="GO" id="GO:0001888">
    <property type="term" value="F:glucuronyl-galactosyl-proteoglycan 4-alpha-N-acetylglucosaminyltransferase activity"/>
    <property type="evidence" value="ECO:0007669"/>
    <property type="project" value="UniProtKB-EC"/>
</dbReference>
<sequence>MLNLDLLKQRACFARVTYRNLFRLITFLVLVFALLIFLSHYYLSKISGDNASSEGDQSHSKPNHLGEDNEKLEKIDLCLHVSELKQIRASVNNELRLLESKRQHLQAELSGYNTNIQRLKNEHEKLRRDLERLKITIAQVKMEKEEITKQNVPLLLAPKIIRPNASDSLYIPLPRYPSICQMHNCFDYSRCSLISKFPVYIYNPQKFLIGKHMNPDLLLNLQQSSFLKDYLTVDPNIACVSIVFIGELRGVRARSLQLLLLKLPYWRGDGRNHILISFSKRLSDLELINNVNTGRAILVNTFFTSSSFRRDFNIIIPPVIRSWLSTSSWKDMTHMSPIQRKYLLSYAGEHPDSKPLPASHLKTIVDIEPNPDGQQNADTENLSNNINSNINNSNNNGVKNNVNNNSHANSDFNEQSYRVRQLKSLISEQVLNKNLDTIILDTLKGIQSLKTDPFSFVFSCRTSPERIAIAGEWSLCESDLYRREVIMQSTFTLIIAPKNTSFISTPLIHIRLLEALKYGSIPVVLGNYVQLPFSELIDWQKAIIILPKPRITELHFLLRTYTDTIIAEMRRQGRFLWETYFCSFDRVMAMVLATVRTRLQIPAATAKEAASPSFFNMTVVPMKLEMEDIDPETDDVLGPVEPPFPSQTFNHNFSQIRNYEKFNSYGDPFHSFASTPFEPVLPSEAKFFGSGYGFRPINKGAGGAGKEFSEGLGGNVPREQFTVVMLTYERETVLISALQRLKGVPHLNRVVVVWNSPKPPPADLRWPDINVPISVIKTERNTLNNRFLPFDVIETEAILSIDDDVHLRHDEIIFGFRVWREARDRVVGFPGRFHGWQAEEKAWHYNANHSCELSMVLTGAAFFHKYYAYMYSYVMPQAIRDKVDDYINCEDIAMNFLVAHLTRKPPLKVTSRWTFRCPGCSQALAKDETHFDERHKCINFFAKIYGYMPLLYTQFRIDSVLFKTKIPRDKQKCFRLI</sequence>
<dbReference type="EC" id="2.4.1.223" evidence="19"/>
<feature type="domain" description="Exostosin GT47" evidence="23">
    <location>
        <begin position="196"/>
        <end position="560"/>
    </location>
</feature>
<keyword evidence="13" id="KW-0333">Golgi apparatus</keyword>
<dbReference type="Pfam" id="PF09258">
    <property type="entry name" value="Glyco_transf_64"/>
    <property type="match status" value="1"/>
</dbReference>
<evidence type="ECO:0000256" key="21">
    <source>
        <dbReference type="SAM" id="MobiDB-lite"/>
    </source>
</evidence>
<evidence type="ECO:0000256" key="4">
    <source>
        <dbReference type="ARBA" id="ARBA00005093"/>
    </source>
</evidence>
<dbReference type="GO" id="GO:0046872">
    <property type="term" value="F:metal ion binding"/>
    <property type="evidence" value="ECO:0007669"/>
    <property type="project" value="UniProtKB-KW"/>
</dbReference>
<keyword evidence="15" id="KW-1015">Disulfide bond</keyword>
<keyword evidence="11" id="KW-0735">Signal-anchor</keyword>
<proteinExistence type="inferred from homology"/>
<feature type="coiled-coil region" evidence="20">
    <location>
        <begin position="81"/>
        <end position="150"/>
    </location>
</feature>
<dbReference type="FunFam" id="3.90.550.10:FF:000033">
    <property type="entry name" value="Exostosin-like glycosyltransferase 3"/>
    <property type="match status" value="1"/>
</dbReference>
<evidence type="ECO:0000256" key="15">
    <source>
        <dbReference type="ARBA" id="ARBA00023157"/>
    </source>
</evidence>
<dbReference type="AlphaFoldDB" id="A0A0L8GTK9"/>
<name>A0A0L8GTK9_OCTBM</name>
<feature type="domain" description="Glycosyl transferase 64" evidence="24">
    <location>
        <begin position="721"/>
        <end position="962"/>
    </location>
</feature>
<dbReference type="STRING" id="37653.A0A0L8GTK9"/>
<evidence type="ECO:0000256" key="8">
    <source>
        <dbReference type="ARBA" id="ARBA00022692"/>
    </source>
</evidence>
<feature type="region of interest" description="Disordered" evidence="21">
    <location>
        <begin position="368"/>
        <end position="410"/>
    </location>
</feature>
<keyword evidence="20" id="KW-0175">Coiled coil</keyword>
<evidence type="ECO:0000256" key="16">
    <source>
        <dbReference type="ARBA" id="ARBA00023180"/>
    </source>
</evidence>
<dbReference type="KEGG" id="obi:106874784"/>
<evidence type="ECO:0000256" key="1">
    <source>
        <dbReference type="ARBA" id="ARBA00001936"/>
    </source>
</evidence>
<dbReference type="GO" id="GO:0005789">
    <property type="term" value="C:endoplasmic reticulum membrane"/>
    <property type="evidence" value="ECO:0007669"/>
    <property type="project" value="UniProtKB-SubCell"/>
</dbReference>
<feature type="transmembrane region" description="Helical" evidence="22">
    <location>
        <begin position="21"/>
        <end position="43"/>
    </location>
</feature>
<dbReference type="InterPro" id="IPR040911">
    <property type="entry name" value="Exostosin_GT47"/>
</dbReference>
<evidence type="ECO:0000256" key="9">
    <source>
        <dbReference type="ARBA" id="ARBA00022723"/>
    </source>
</evidence>
<comment type="pathway">
    <text evidence="4">Glycan metabolism; heparan sulfate biosynthesis.</text>
</comment>
<comment type="similarity">
    <text evidence="5">Belongs to the glycosyltransferase 47 family.</text>
</comment>
<evidence type="ECO:0000259" key="24">
    <source>
        <dbReference type="Pfam" id="PF09258"/>
    </source>
</evidence>
<evidence type="ECO:0000259" key="23">
    <source>
        <dbReference type="Pfam" id="PF03016"/>
    </source>
</evidence>
<keyword evidence="8 22" id="KW-0812">Transmembrane</keyword>
<keyword evidence="9" id="KW-0479">Metal-binding</keyword>
<evidence type="ECO:0000256" key="6">
    <source>
        <dbReference type="ARBA" id="ARBA00022676"/>
    </source>
</evidence>
<dbReference type="PANTHER" id="PTHR48261">
    <property type="entry name" value="ACETYLGLUCOSAMINYLTRANSFERASE"/>
    <property type="match status" value="1"/>
</dbReference>
<reference evidence="25" key="1">
    <citation type="submission" date="2015-07" db="EMBL/GenBank/DDBJ databases">
        <title>MeaNS - Measles Nucleotide Surveillance Program.</title>
        <authorList>
            <person name="Tran T."/>
            <person name="Druce J."/>
        </authorList>
    </citation>
    <scope>NUCLEOTIDE SEQUENCE</scope>
    <source>
        <strain evidence="25">UCB-OBI-ISO-001</strain>
        <tissue evidence="25">Gonad</tissue>
    </source>
</reference>
<comment type="subcellular location">
    <subcellularLocation>
        <location evidence="3">Endoplasmic reticulum membrane</location>
        <topology evidence="3">Single-pass type II membrane protein</topology>
    </subcellularLocation>
    <subcellularLocation>
        <location evidence="2">Golgi apparatus</location>
    </subcellularLocation>
</comment>
<dbReference type="GO" id="GO:0005794">
    <property type="term" value="C:Golgi apparatus"/>
    <property type="evidence" value="ECO:0007669"/>
    <property type="project" value="UniProtKB-SubCell"/>
</dbReference>
<evidence type="ECO:0000256" key="5">
    <source>
        <dbReference type="ARBA" id="ARBA00010271"/>
    </source>
</evidence>
<accession>A0A0L8GTK9</accession>
<dbReference type="Pfam" id="PF03016">
    <property type="entry name" value="Exostosin_GT47"/>
    <property type="match status" value="1"/>
</dbReference>
<keyword evidence="14 22" id="KW-0472">Membrane</keyword>
<keyword evidence="7" id="KW-0808">Transferase</keyword>
<evidence type="ECO:0000256" key="12">
    <source>
        <dbReference type="ARBA" id="ARBA00022989"/>
    </source>
</evidence>
<evidence type="ECO:0000256" key="22">
    <source>
        <dbReference type="SAM" id="Phobius"/>
    </source>
</evidence>
<evidence type="ECO:0000256" key="17">
    <source>
        <dbReference type="ARBA" id="ARBA00023211"/>
    </source>
</evidence>
<dbReference type="EMBL" id="KQ420429">
    <property type="protein sequence ID" value="KOF80308.1"/>
    <property type="molecule type" value="Genomic_DNA"/>
</dbReference>
<evidence type="ECO:0000256" key="10">
    <source>
        <dbReference type="ARBA" id="ARBA00022824"/>
    </source>
</evidence>
<dbReference type="InterPro" id="IPR004263">
    <property type="entry name" value="Exostosin"/>
</dbReference>
<keyword evidence="17" id="KW-0464">Manganese</keyword>
<evidence type="ECO:0000256" key="7">
    <source>
        <dbReference type="ARBA" id="ARBA00022679"/>
    </source>
</evidence>
<dbReference type="PANTHER" id="PTHR48261:SF4">
    <property type="entry name" value="EXOSTOSIN LIKE GLYCOSYLTRANSFERASE 3"/>
    <property type="match status" value="1"/>
</dbReference>
<evidence type="ECO:0000256" key="19">
    <source>
        <dbReference type="ARBA" id="ARBA00066812"/>
    </source>
</evidence>
<keyword evidence="16" id="KW-0325">Glycoprotein</keyword>
<protein>
    <recommendedName>
        <fullName evidence="19">glucuronosyl-galactosyl-proteoglycan 4-alpha-N-acetylglucosaminyltransferase</fullName>
        <ecNumber evidence="19">2.4.1.223</ecNumber>
    </recommendedName>
</protein>
<evidence type="ECO:0000256" key="11">
    <source>
        <dbReference type="ARBA" id="ARBA00022968"/>
    </source>
</evidence>
<gene>
    <name evidence="25" type="ORF">OCBIM_22028095mg</name>
</gene>
<evidence type="ECO:0000256" key="3">
    <source>
        <dbReference type="ARBA" id="ARBA00004648"/>
    </source>
</evidence>
<keyword evidence="10" id="KW-0256">Endoplasmic reticulum</keyword>
<dbReference type="OrthoDB" id="5954868at2759"/>
<dbReference type="InterPro" id="IPR015338">
    <property type="entry name" value="GT64_dom"/>
</dbReference>
<evidence type="ECO:0000256" key="13">
    <source>
        <dbReference type="ARBA" id="ARBA00023034"/>
    </source>
</evidence>
<keyword evidence="12 22" id="KW-1133">Transmembrane helix</keyword>
<organism evidence="25">
    <name type="scientific">Octopus bimaculoides</name>
    <name type="common">California two-spotted octopus</name>
    <dbReference type="NCBI Taxonomy" id="37653"/>
    <lineage>
        <taxon>Eukaryota</taxon>
        <taxon>Metazoa</taxon>
        <taxon>Spiralia</taxon>
        <taxon>Lophotrochozoa</taxon>
        <taxon>Mollusca</taxon>
        <taxon>Cephalopoda</taxon>
        <taxon>Coleoidea</taxon>
        <taxon>Octopodiformes</taxon>
        <taxon>Octopoda</taxon>
        <taxon>Incirrata</taxon>
        <taxon>Octopodidae</taxon>
        <taxon>Octopus</taxon>
    </lineage>
</organism>
<evidence type="ECO:0000256" key="2">
    <source>
        <dbReference type="ARBA" id="ARBA00004555"/>
    </source>
</evidence>
<feature type="compositionally biased region" description="Low complexity" evidence="21">
    <location>
        <begin position="381"/>
        <end position="410"/>
    </location>
</feature>
<dbReference type="SUPFAM" id="SSF53448">
    <property type="entry name" value="Nucleotide-diphospho-sugar transferases"/>
    <property type="match status" value="1"/>
</dbReference>
<keyword evidence="6" id="KW-0328">Glycosyltransferase</keyword>
<comment type="cofactor">
    <cofactor evidence="1">
        <name>Mn(2+)</name>
        <dbReference type="ChEBI" id="CHEBI:29035"/>
    </cofactor>
</comment>
<evidence type="ECO:0000256" key="14">
    <source>
        <dbReference type="ARBA" id="ARBA00023136"/>
    </source>
</evidence>
<dbReference type="GO" id="GO:0015012">
    <property type="term" value="P:heparan sulfate proteoglycan biosynthetic process"/>
    <property type="evidence" value="ECO:0007669"/>
    <property type="project" value="UniProtKB-ARBA"/>
</dbReference>
<dbReference type="OMA" id="KFMGSHT"/>
<evidence type="ECO:0000256" key="18">
    <source>
        <dbReference type="ARBA" id="ARBA00050948"/>
    </source>
</evidence>
<evidence type="ECO:0000256" key="20">
    <source>
        <dbReference type="SAM" id="Coils"/>
    </source>
</evidence>
<dbReference type="Gene3D" id="3.90.550.10">
    <property type="entry name" value="Spore Coat Polysaccharide Biosynthesis Protein SpsA, Chain A"/>
    <property type="match status" value="1"/>
</dbReference>
<evidence type="ECO:0000313" key="25">
    <source>
        <dbReference type="EMBL" id="KOF80308.1"/>
    </source>
</evidence>
<dbReference type="InterPro" id="IPR029044">
    <property type="entry name" value="Nucleotide-diphossugar_trans"/>
</dbReference>
<comment type="catalytic activity">
    <reaction evidence="18">
        <text>3-O-(beta-D-GlcA-(1-&gt;3)-beta-D-Gal-(1-&gt;3)-beta-D-Gal-(1-&gt;4)-beta-D-Xyl)-L-seryl-[protein] + UDP-N-acetyl-alpha-D-glucosamine = 3-O-(alpha-D-GlcNAc-(1-&gt;4)-beta-D-GlcA-(1-&gt;3)-beta-D-Gal-(1-&gt;3)-beta-D-Gal-(1-&gt;4)-beta-D-Xyl)-L-seryl-[protein] + UDP + H(+)</text>
        <dbReference type="Rhea" id="RHEA:16221"/>
        <dbReference type="Rhea" id="RHEA-COMP:12573"/>
        <dbReference type="Rhea" id="RHEA-COMP:12574"/>
        <dbReference type="ChEBI" id="CHEBI:15378"/>
        <dbReference type="ChEBI" id="CHEBI:57705"/>
        <dbReference type="ChEBI" id="CHEBI:58223"/>
        <dbReference type="ChEBI" id="CHEBI:132093"/>
        <dbReference type="ChEBI" id="CHEBI:132104"/>
        <dbReference type="EC" id="2.4.1.223"/>
    </reaction>
</comment>